<feature type="compositionally biased region" description="Polar residues" evidence="5">
    <location>
        <begin position="949"/>
        <end position="974"/>
    </location>
</feature>
<accession>A0A0C2DVZ2</accession>
<dbReference type="SUPFAM" id="SSF57903">
    <property type="entry name" value="FYVE/PHD zinc finger"/>
    <property type="match status" value="1"/>
</dbReference>
<feature type="compositionally biased region" description="Acidic residues" evidence="5">
    <location>
        <begin position="239"/>
        <end position="249"/>
    </location>
</feature>
<feature type="compositionally biased region" description="Basic and acidic residues" evidence="5">
    <location>
        <begin position="54"/>
        <end position="74"/>
    </location>
</feature>
<feature type="compositionally biased region" description="Basic and acidic residues" evidence="5">
    <location>
        <begin position="829"/>
        <end position="848"/>
    </location>
</feature>
<keyword evidence="1" id="KW-0479">Metal-binding</keyword>
<dbReference type="InterPro" id="IPR001965">
    <property type="entry name" value="Znf_PHD"/>
</dbReference>
<feature type="region of interest" description="Disordered" evidence="5">
    <location>
        <begin position="1216"/>
        <end position="1251"/>
    </location>
</feature>
<feature type="compositionally biased region" description="Basic residues" evidence="5">
    <location>
        <begin position="615"/>
        <end position="632"/>
    </location>
</feature>
<dbReference type="InterPro" id="IPR011011">
    <property type="entry name" value="Znf_FYVE_PHD"/>
</dbReference>
<sequence length="1264" mass="139538">MAASKSSTLPPEVMAAATSLSAQTDTSHPQWTNNDISEDDIKAKIEAISREIAQELEQKRMETEAQAKERRRPISEPSPSSRRRSGNEGVFSGGEEAETGPVPVVPRGRGRPKGSLQRVQHRHITTSLTALSSQRELQISNPHVHQVEWLAEPMPRTLLYVEKALMGYDGSMAPELPPPLPPISGTQTLRSNYQGGTMSSPPHATTPHTPTSSTPYYQQKDANGVSPDEDLANVSTDPSSDEEEANEEAEWGDYVTRCLCEMQHNDEWMVECEKCNVWQHMKCMGLDPKKFNQNDTYLCESCKPRPLKWTKKQAQELQLKQLKAVAREKERKMAEKLKRREERKRAKLSRRLKERNHTKTPTKRGPAAYKKFQMIRRNEYTKRAKQMLALFDTTAGAQSILETSRDLRRGKRMFVAPDVEGLVATELIKQDDVIMEYVGNVCLPDECPGRLQRGALQPYCVLYNGLGQNLLCIDARRQGSDARFARRCCRSNSTLKHILLNGNIYVMLVASEKIDKGTEVTIPFDCDFRDTLVPVDCACGDDPNCYMKQFNNSLRNKASLEERDNHDVPPQSQSTNGVNSGRKPVSSPPKSKSENRGRPKGSGKKEKVTEEASKKKGIPGRKPKRIGIRLRRHSENKNAKSPEGSKEQSGEGETSDQKEDDVAEEKVSEETKSVPESTPSTESLKEEVTLKDEINEPVEAEKPQPTPVQSGNQKKSQPSSPKKEEQPTSTKRRSSTGSGRTFKREAIELKEVMDYTLPEDRNKPSREERKLQAAVAAFEKKQEKEKKKAEAHKEKEMVDAKEKRVRPVMGPGRPSRTSMGSSGGKRGRRGSERSVESSAKEKEKKPEPVVESAAPRESPRGKKKREESKENEVVEASTLVQPPRKRWAAAVKENEAAQRASSPEVTSSSSTTPMGTVDVVAADSVSPSPSSVGGKKLWLRRHAAESISEENSQTTENLSTPEQPLSCAADSTSDITAAPSKVQMSPPLKKRRHMLEACQSDEHVAAAALAQMGSKTEGFRFHWNMALRTSVPSWTESSSVDFHLADSVQKPLPLPTTRDSTANTSAAVSVDTTATTSTSSPLPLTSPAEVKKGKRLSLEDYKRRRSTMASESVIVSSGTSSTTTTVPSVNVRNRAGDSTTRITRSFMPSMDSNLVGMAYEVHLLLAPENFSVLQEQNPVLRPLDADIPIPVLGVPPDLEVVKKMILEEACLPPPPAPPPLPVPVDPPSTVVASSSDMSIASSSESGEERMSLADRLAKEFGVGM</sequence>
<dbReference type="InterPro" id="IPR013083">
    <property type="entry name" value="Znf_RING/FYVE/PHD"/>
</dbReference>
<feature type="compositionally biased region" description="Basic and acidic residues" evidence="5">
    <location>
        <begin position="778"/>
        <end position="802"/>
    </location>
</feature>
<dbReference type="InterPro" id="IPR019786">
    <property type="entry name" value="Zinc_finger_PHD-type_CS"/>
</dbReference>
<feature type="domain" description="SET" evidence="6">
    <location>
        <begin position="399"/>
        <end position="525"/>
    </location>
</feature>
<feature type="region of interest" description="Disordered" evidence="5">
    <location>
        <begin position="1052"/>
        <end position="1091"/>
    </location>
</feature>
<dbReference type="CDD" id="cd15550">
    <property type="entry name" value="PHD_MLL5"/>
    <property type="match status" value="1"/>
</dbReference>
<evidence type="ECO:0000256" key="5">
    <source>
        <dbReference type="SAM" id="MobiDB-lite"/>
    </source>
</evidence>
<feature type="compositionally biased region" description="Polar residues" evidence="5">
    <location>
        <begin position="184"/>
        <end position="198"/>
    </location>
</feature>
<dbReference type="GO" id="GO:0034967">
    <property type="term" value="C:Set3 complex"/>
    <property type="evidence" value="ECO:0007669"/>
    <property type="project" value="TreeGrafter"/>
</dbReference>
<feature type="compositionally biased region" description="Low complexity" evidence="5">
    <location>
        <begin position="1227"/>
        <end position="1244"/>
    </location>
</feature>
<dbReference type="AlphaFoldDB" id="A0A0C2DVZ2"/>
<evidence type="ECO:0000313" key="7">
    <source>
        <dbReference type="EMBL" id="KIH67057.1"/>
    </source>
</evidence>
<gene>
    <name evidence="7" type="ORF">ANCDUO_02615</name>
</gene>
<organism evidence="7 8">
    <name type="scientific">Ancylostoma duodenale</name>
    <dbReference type="NCBI Taxonomy" id="51022"/>
    <lineage>
        <taxon>Eukaryota</taxon>
        <taxon>Metazoa</taxon>
        <taxon>Ecdysozoa</taxon>
        <taxon>Nematoda</taxon>
        <taxon>Chromadorea</taxon>
        <taxon>Rhabditida</taxon>
        <taxon>Rhabditina</taxon>
        <taxon>Rhabditomorpha</taxon>
        <taxon>Strongyloidea</taxon>
        <taxon>Ancylostomatidae</taxon>
        <taxon>Ancylostomatinae</taxon>
        <taxon>Ancylostoma</taxon>
    </lineage>
</organism>
<name>A0A0C2DVZ2_9BILA</name>
<feature type="region of interest" description="Disordered" evidence="5">
    <location>
        <begin position="1"/>
        <end position="39"/>
    </location>
</feature>
<feature type="region of interest" description="Disordered" evidence="5">
    <location>
        <begin position="561"/>
        <end position="934"/>
    </location>
</feature>
<dbReference type="GO" id="GO:0008270">
    <property type="term" value="F:zinc ion binding"/>
    <property type="evidence" value="ECO:0007669"/>
    <property type="project" value="UniProtKB-KW"/>
</dbReference>
<dbReference type="Proteomes" id="UP000054047">
    <property type="component" value="Unassembled WGS sequence"/>
</dbReference>
<dbReference type="PROSITE" id="PS50280">
    <property type="entry name" value="SET"/>
    <property type="match status" value="1"/>
</dbReference>
<dbReference type="Gene3D" id="2.170.270.10">
    <property type="entry name" value="SET domain"/>
    <property type="match status" value="1"/>
</dbReference>
<evidence type="ECO:0000256" key="1">
    <source>
        <dbReference type="ARBA" id="ARBA00022723"/>
    </source>
</evidence>
<dbReference type="GO" id="GO:0006325">
    <property type="term" value="P:chromatin organization"/>
    <property type="evidence" value="ECO:0007669"/>
    <property type="project" value="UniProtKB-KW"/>
</dbReference>
<keyword evidence="2" id="KW-0863">Zinc-finger</keyword>
<keyword evidence="4" id="KW-0156">Chromatin regulator</keyword>
<feature type="compositionally biased region" description="Basic and acidic residues" evidence="5">
    <location>
        <begin position="664"/>
        <end position="673"/>
    </location>
</feature>
<feature type="compositionally biased region" description="Basic and acidic residues" evidence="5">
    <location>
        <begin position="683"/>
        <end position="702"/>
    </location>
</feature>
<protein>
    <submittedName>
        <fullName evidence="7">SET domain protein</fullName>
    </submittedName>
</protein>
<feature type="compositionally biased region" description="Low complexity" evidence="5">
    <location>
        <begin position="199"/>
        <end position="215"/>
    </location>
</feature>
<evidence type="ECO:0000256" key="3">
    <source>
        <dbReference type="ARBA" id="ARBA00022833"/>
    </source>
</evidence>
<evidence type="ECO:0000256" key="2">
    <source>
        <dbReference type="ARBA" id="ARBA00022771"/>
    </source>
</evidence>
<feature type="compositionally biased region" description="Pro residues" evidence="5">
    <location>
        <begin position="1216"/>
        <end position="1226"/>
    </location>
</feature>
<dbReference type="SMART" id="SM00249">
    <property type="entry name" value="PHD"/>
    <property type="match status" value="1"/>
</dbReference>
<feature type="compositionally biased region" description="Basic and acidic residues" evidence="5">
    <location>
        <begin position="591"/>
        <end position="614"/>
    </location>
</feature>
<feature type="compositionally biased region" description="Polar residues" evidence="5">
    <location>
        <begin position="18"/>
        <end position="35"/>
    </location>
</feature>
<dbReference type="Pfam" id="PF20826">
    <property type="entry name" value="PHD_5"/>
    <property type="match status" value="1"/>
</dbReference>
<feature type="compositionally biased region" description="Basic and acidic residues" evidence="5">
    <location>
        <begin position="633"/>
        <end position="649"/>
    </location>
</feature>
<keyword evidence="3" id="KW-0862">Zinc</keyword>
<feature type="compositionally biased region" description="Basic and acidic residues" evidence="5">
    <location>
        <begin position="742"/>
        <end position="771"/>
    </location>
</feature>
<dbReference type="EMBL" id="KN726851">
    <property type="protein sequence ID" value="KIH67057.1"/>
    <property type="molecule type" value="Genomic_DNA"/>
</dbReference>
<dbReference type="CDD" id="cd10529">
    <property type="entry name" value="SET_SETD5-like"/>
    <property type="match status" value="1"/>
</dbReference>
<feature type="region of interest" description="Disordered" evidence="5">
    <location>
        <begin position="334"/>
        <end position="365"/>
    </location>
</feature>
<keyword evidence="8" id="KW-1185">Reference proteome</keyword>
<feature type="region of interest" description="Disordered" evidence="5">
    <location>
        <begin position="172"/>
        <end position="249"/>
    </location>
</feature>
<dbReference type="SUPFAM" id="SSF82199">
    <property type="entry name" value="SET domain"/>
    <property type="match status" value="1"/>
</dbReference>
<dbReference type="GO" id="GO:0006355">
    <property type="term" value="P:regulation of DNA-templated transcription"/>
    <property type="evidence" value="ECO:0007669"/>
    <property type="project" value="TreeGrafter"/>
</dbReference>
<dbReference type="PANTHER" id="PTHR46462:SF3">
    <property type="entry name" value="UPSET, ISOFORM A"/>
    <property type="match status" value="1"/>
</dbReference>
<evidence type="ECO:0000256" key="4">
    <source>
        <dbReference type="ARBA" id="ARBA00022853"/>
    </source>
</evidence>
<dbReference type="SMART" id="SM00317">
    <property type="entry name" value="SET"/>
    <property type="match status" value="1"/>
</dbReference>
<feature type="compositionally biased region" description="Basic and acidic residues" evidence="5">
    <location>
        <begin position="334"/>
        <end position="344"/>
    </location>
</feature>
<dbReference type="OrthoDB" id="5877798at2759"/>
<evidence type="ECO:0000259" key="6">
    <source>
        <dbReference type="PROSITE" id="PS50280"/>
    </source>
</evidence>
<feature type="compositionally biased region" description="Low complexity" evidence="5">
    <location>
        <begin position="901"/>
        <end position="932"/>
    </location>
</feature>
<reference evidence="7 8" key="1">
    <citation type="submission" date="2013-12" db="EMBL/GenBank/DDBJ databases">
        <title>Draft genome of the parsitic nematode Ancylostoma duodenale.</title>
        <authorList>
            <person name="Mitreva M."/>
        </authorList>
    </citation>
    <scope>NUCLEOTIDE SEQUENCE [LARGE SCALE GENOMIC DNA]</scope>
    <source>
        <strain evidence="7 8">Zhejiang</strain>
    </source>
</reference>
<dbReference type="Pfam" id="PF00856">
    <property type="entry name" value="SET"/>
    <property type="match status" value="1"/>
</dbReference>
<feature type="compositionally biased region" description="Basic residues" evidence="5">
    <location>
        <begin position="345"/>
        <end position="362"/>
    </location>
</feature>
<dbReference type="Gene3D" id="3.30.40.10">
    <property type="entry name" value="Zinc/RING finger domain, C3HC4 (zinc finger)"/>
    <property type="match status" value="1"/>
</dbReference>
<dbReference type="InterPro" id="IPR046341">
    <property type="entry name" value="SET_dom_sf"/>
</dbReference>
<dbReference type="PANTHER" id="PTHR46462">
    <property type="entry name" value="UPSET, ISOFORM A"/>
    <property type="match status" value="1"/>
</dbReference>
<evidence type="ECO:0000313" key="8">
    <source>
        <dbReference type="Proteomes" id="UP000054047"/>
    </source>
</evidence>
<dbReference type="GO" id="GO:0070210">
    <property type="term" value="C:Rpd3L-Expanded complex"/>
    <property type="evidence" value="ECO:0007669"/>
    <property type="project" value="TreeGrafter"/>
</dbReference>
<proteinExistence type="predicted"/>
<feature type="compositionally biased region" description="Low complexity" evidence="5">
    <location>
        <begin position="1059"/>
        <end position="1088"/>
    </location>
</feature>
<dbReference type="InterPro" id="IPR001214">
    <property type="entry name" value="SET_dom"/>
</dbReference>
<dbReference type="PROSITE" id="PS01359">
    <property type="entry name" value="ZF_PHD_1"/>
    <property type="match status" value="1"/>
</dbReference>
<feature type="region of interest" description="Disordered" evidence="5">
    <location>
        <begin position="946"/>
        <end position="974"/>
    </location>
</feature>
<feature type="compositionally biased region" description="Polar residues" evidence="5">
    <location>
        <begin position="570"/>
        <end position="579"/>
    </location>
</feature>
<feature type="compositionally biased region" description="Basic and acidic residues" evidence="5">
    <location>
        <begin position="857"/>
        <end position="872"/>
    </location>
</feature>
<feature type="region of interest" description="Disordered" evidence="5">
    <location>
        <begin position="54"/>
        <end position="120"/>
    </location>
</feature>